<feature type="transmembrane region" description="Helical" evidence="2">
    <location>
        <begin position="26"/>
        <end position="53"/>
    </location>
</feature>
<proteinExistence type="predicted"/>
<keyword evidence="2" id="KW-0472">Membrane</keyword>
<reference evidence="3 4" key="1">
    <citation type="submission" date="2015-08" db="EMBL/GenBank/DDBJ databases">
        <authorList>
            <person name="Babu N.S."/>
            <person name="Beckwith C.J."/>
            <person name="Beseler K.G."/>
            <person name="Brison A."/>
            <person name="Carone J.V."/>
            <person name="Caskin T.P."/>
            <person name="Diamond M."/>
            <person name="Durham M.E."/>
            <person name="Foxe J.M."/>
            <person name="Go M."/>
            <person name="Henderson B.A."/>
            <person name="Jones I.B."/>
            <person name="McGettigan J.A."/>
            <person name="Micheletti S.J."/>
            <person name="Nasrallah M.E."/>
            <person name="Ortiz D."/>
            <person name="Piller C.R."/>
            <person name="Privatt S.R."/>
            <person name="Schneider S.L."/>
            <person name="Sharp S."/>
            <person name="Smith T.C."/>
            <person name="Stanton J.D."/>
            <person name="Ullery H.E."/>
            <person name="Wilson R.J."/>
            <person name="Serrano M.G."/>
            <person name="Buck G."/>
            <person name="Lee V."/>
            <person name="Wang Y."/>
            <person name="Carvalho R."/>
            <person name="Voegtly L."/>
            <person name="Shi R."/>
            <person name="Duckworth R."/>
            <person name="Johnson A."/>
            <person name="Loviza R."/>
            <person name="Walstead R."/>
            <person name="Shah Z."/>
            <person name="Kiflezghi M."/>
            <person name="Wade K."/>
            <person name="Ball S.L."/>
            <person name="Bradley K.W."/>
            <person name="Asai D.J."/>
            <person name="Bowman C.A."/>
            <person name="Russell D.A."/>
            <person name="Pope W.H."/>
            <person name="Jacobs-Sera D."/>
            <person name="Hendrix R.W."/>
            <person name="Hatfull G.F."/>
        </authorList>
    </citation>
    <scope>NUCLEOTIDE SEQUENCE [LARGE SCALE GENOMIC DNA]</scope>
    <source>
        <strain evidence="3">SY</strain>
    </source>
</reference>
<feature type="region of interest" description="Disordered" evidence="1">
    <location>
        <begin position="71"/>
        <end position="106"/>
    </location>
</feature>
<dbReference type="Proteomes" id="UP000142765">
    <property type="component" value="Segment"/>
</dbReference>
<evidence type="ECO:0000256" key="1">
    <source>
        <dbReference type="SAM" id="MobiDB-lite"/>
    </source>
</evidence>
<keyword evidence="2" id="KW-0812">Transmembrane</keyword>
<name>A0A109ZL04_CYHV2</name>
<feature type="region of interest" description="Disordered" evidence="1">
    <location>
        <begin position="147"/>
        <end position="170"/>
    </location>
</feature>
<sequence>MFMFRLMSSWLETAEWLKTEWLVGSWVFSATVWFSVAAFLFTMLGISMCISLLRSIERLTIELTAVKNVPTTKRKPPSKIPTTKRTPKKQSMDTTPEVNTTDAAVDPVNTLEARYSEDEDDREIVPYSAELQKSIKEQLAVIEAAEAEAAAKKKKKTTQPKKRVSKKKSS</sequence>
<accession>A0A109ZL04</accession>
<gene>
    <name evidence="3" type="ORF">CyHV2_ORF125</name>
</gene>
<protein>
    <submittedName>
        <fullName evidence="3">ORF125</fullName>
    </submittedName>
</protein>
<evidence type="ECO:0000256" key="2">
    <source>
        <dbReference type="SAM" id="Phobius"/>
    </source>
</evidence>
<evidence type="ECO:0000313" key="4">
    <source>
        <dbReference type="Proteomes" id="UP000142765"/>
    </source>
</evidence>
<evidence type="ECO:0000313" key="3">
    <source>
        <dbReference type="EMBL" id="AMB21691.1"/>
    </source>
</evidence>
<feature type="compositionally biased region" description="Polar residues" evidence="1">
    <location>
        <begin position="92"/>
        <end position="102"/>
    </location>
</feature>
<organism evidence="3 4">
    <name type="scientific">Cyprinid herpesvirus 2</name>
    <name type="common">CyHV-2</name>
    <dbReference type="NCBI Taxonomy" id="317878"/>
    <lineage>
        <taxon>Viruses</taxon>
        <taxon>Duplodnaviria</taxon>
        <taxon>Heunggongvirae</taxon>
        <taxon>Peploviricota</taxon>
        <taxon>Herviviricetes</taxon>
        <taxon>Herpesvirales</taxon>
        <taxon>Alloherpesviridae</taxon>
        <taxon>Cyvirus</taxon>
        <taxon>Cyvirus cyprinidallo2</taxon>
    </lineage>
</organism>
<feature type="compositionally biased region" description="Basic residues" evidence="1">
    <location>
        <begin position="152"/>
        <end position="170"/>
    </location>
</feature>
<dbReference type="EMBL" id="KT387800">
    <property type="protein sequence ID" value="AMB21691.1"/>
    <property type="molecule type" value="Genomic_DNA"/>
</dbReference>
<keyword evidence="2" id="KW-1133">Transmembrane helix</keyword>